<dbReference type="EMBL" id="JBEPTF010000003">
    <property type="protein sequence ID" value="MET4684395.1"/>
    <property type="molecule type" value="Genomic_DNA"/>
</dbReference>
<evidence type="ECO:0000256" key="6">
    <source>
        <dbReference type="SAM" id="Phobius"/>
    </source>
</evidence>
<keyword evidence="5 6" id="KW-0472">Membrane</keyword>
<keyword evidence="4 6" id="KW-1133">Transmembrane helix</keyword>
<keyword evidence="7" id="KW-0732">Signal</keyword>
<dbReference type="InterPro" id="IPR006696">
    <property type="entry name" value="DUF423"/>
</dbReference>
<organism evidence="8 9">
    <name type="scientific">Brevundimonas faecalis</name>
    <dbReference type="NCBI Taxonomy" id="947378"/>
    <lineage>
        <taxon>Bacteria</taxon>
        <taxon>Pseudomonadati</taxon>
        <taxon>Pseudomonadota</taxon>
        <taxon>Alphaproteobacteria</taxon>
        <taxon>Caulobacterales</taxon>
        <taxon>Caulobacteraceae</taxon>
        <taxon>Brevundimonas</taxon>
    </lineage>
</organism>
<feature type="transmembrane region" description="Helical" evidence="6">
    <location>
        <begin position="66"/>
        <end position="89"/>
    </location>
</feature>
<keyword evidence="9" id="KW-1185">Reference proteome</keyword>
<evidence type="ECO:0000313" key="8">
    <source>
        <dbReference type="EMBL" id="MET4684395.1"/>
    </source>
</evidence>
<dbReference type="Pfam" id="PF04241">
    <property type="entry name" value="DUF423"/>
    <property type="match status" value="1"/>
</dbReference>
<keyword evidence="3 6" id="KW-0812">Transmembrane</keyword>
<dbReference type="PANTHER" id="PTHR43461:SF1">
    <property type="entry name" value="TRANSMEMBRANE PROTEIN 256"/>
    <property type="match status" value="1"/>
</dbReference>
<name>A0ABV2RCT9_9CAUL</name>
<evidence type="ECO:0000256" key="1">
    <source>
        <dbReference type="ARBA" id="ARBA00004141"/>
    </source>
</evidence>
<proteinExistence type="inferred from homology"/>
<comment type="caution">
    <text evidence="8">The sequence shown here is derived from an EMBL/GenBank/DDBJ whole genome shotgun (WGS) entry which is preliminary data.</text>
</comment>
<evidence type="ECO:0000256" key="3">
    <source>
        <dbReference type="ARBA" id="ARBA00022692"/>
    </source>
</evidence>
<protein>
    <submittedName>
        <fullName evidence="8">Uncharacterized membrane protein YgdD (TMEM256/DUF423 family)</fullName>
    </submittedName>
</protein>
<accession>A0ABV2RCT9</accession>
<evidence type="ECO:0000256" key="2">
    <source>
        <dbReference type="ARBA" id="ARBA00009694"/>
    </source>
</evidence>
<reference evidence="8 9" key="1">
    <citation type="submission" date="2024-06" db="EMBL/GenBank/DDBJ databases">
        <title>Sorghum-associated microbial communities from plants grown in Nebraska, USA.</title>
        <authorList>
            <person name="Schachtman D."/>
        </authorList>
    </citation>
    <scope>NUCLEOTIDE SEQUENCE [LARGE SCALE GENOMIC DNA]</scope>
    <source>
        <strain evidence="8 9">2814</strain>
    </source>
</reference>
<dbReference type="Proteomes" id="UP001549313">
    <property type="component" value="Unassembled WGS sequence"/>
</dbReference>
<dbReference type="RefSeq" id="WP_354089358.1">
    <property type="nucleotide sequence ID" value="NZ_JBEPTF010000003.1"/>
</dbReference>
<evidence type="ECO:0000256" key="5">
    <source>
        <dbReference type="ARBA" id="ARBA00023136"/>
    </source>
</evidence>
<comment type="similarity">
    <text evidence="2">Belongs to the UPF0382 family.</text>
</comment>
<evidence type="ECO:0000256" key="7">
    <source>
        <dbReference type="SAM" id="SignalP"/>
    </source>
</evidence>
<comment type="subcellular location">
    <subcellularLocation>
        <location evidence="1">Membrane</location>
        <topology evidence="1">Multi-pass membrane protein</topology>
    </subcellularLocation>
</comment>
<gene>
    <name evidence="8" type="ORF">ABIE19_002332</name>
</gene>
<sequence length="123" mass="12430">MNRDRILLAFSAVNGAMAVALGAFAAHGAAPKAAALLSTGAHYQMIHAVLAVACALWVGGGRGARAAGWLAVSGGLIFCLSLAAIAFLGLRWMGAVAPIGGTLMIIGWVVLAVAALRTRTFQS</sequence>
<evidence type="ECO:0000256" key="4">
    <source>
        <dbReference type="ARBA" id="ARBA00022989"/>
    </source>
</evidence>
<feature type="signal peptide" evidence="7">
    <location>
        <begin position="1"/>
        <end position="25"/>
    </location>
</feature>
<feature type="transmembrane region" description="Helical" evidence="6">
    <location>
        <begin position="41"/>
        <end position="59"/>
    </location>
</feature>
<dbReference type="PANTHER" id="PTHR43461">
    <property type="entry name" value="TRANSMEMBRANE PROTEIN 256"/>
    <property type="match status" value="1"/>
</dbReference>
<feature type="transmembrane region" description="Helical" evidence="6">
    <location>
        <begin position="95"/>
        <end position="116"/>
    </location>
</feature>
<evidence type="ECO:0000313" key="9">
    <source>
        <dbReference type="Proteomes" id="UP001549313"/>
    </source>
</evidence>
<feature type="chain" id="PRO_5045846965" evidence="7">
    <location>
        <begin position="26"/>
        <end position="123"/>
    </location>
</feature>